<dbReference type="KEGG" id="lgi:LOTGIDRAFT_141791"/>
<evidence type="ECO:0000313" key="3">
    <source>
        <dbReference type="EMBL" id="ESO99641.1"/>
    </source>
</evidence>
<dbReference type="EMBL" id="KB200983">
    <property type="protein sequence ID" value="ESO99641.1"/>
    <property type="molecule type" value="Genomic_DNA"/>
</dbReference>
<dbReference type="Proteomes" id="UP000030746">
    <property type="component" value="Unassembled WGS sequence"/>
</dbReference>
<dbReference type="OrthoDB" id="5772781at2759"/>
<dbReference type="InterPro" id="IPR013937">
    <property type="entry name" value="Sorting_nexin_C"/>
</dbReference>
<dbReference type="Pfam" id="PF08628">
    <property type="entry name" value="Nexin_C"/>
    <property type="match status" value="1"/>
</dbReference>
<reference evidence="3 4" key="1">
    <citation type="journal article" date="2013" name="Nature">
        <title>Insights into bilaterian evolution from three spiralian genomes.</title>
        <authorList>
            <person name="Simakov O."/>
            <person name="Marletaz F."/>
            <person name="Cho S.J."/>
            <person name="Edsinger-Gonzales E."/>
            <person name="Havlak P."/>
            <person name="Hellsten U."/>
            <person name="Kuo D.H."/>
            <person name="Larsson T."/>
            <person name="Lv J."/>
            <person name="Arendt D."/>
            <person name="Savage R."/>
            <person name="Osoegawa K."/>
            <person name="de Jong P."/>
            <person name="Grimwood J."/>
            <person name="Chapman J.A."/>
            <person name="Shapiro H."/>
            <person name="Aerts A."/>
            <person name="Otillar R.P."/>
            <person name="Terry A.Y."/>
            <person name="Boore J.L."/>
            <person name="Grigoriev I.V."/>
            <person name="Lindberg D.R."/>
            <person name="Seaver E.C."/>
            <person name="Weisblat D.A."/>
            <person name="Putnam N.H."/>
            <person name="Rokhsar D.S."/>
        </authorList>
    </citation>
    <scope>NUCLEOTIDE SEQUENCE [LARGE SCALE GENOMIC DNA]</scope>
</reference>
<feature type="domain" description="Sorting nexin C-terminal" evidence="2">
    <location>
        <begin position="121"/>
        <end position="229"/>
    </location>
</feature>
<dbReference type="STRING" id="225164.V4B0J1"/>
<keyword evidence="4" id="KW-1185">Reference proteome</keyword>
<evidence type="ECO:0000259" key="2">
    <source>
        <dbReference type="Pfam" id="PF08628"/>
    </source>
</evidence>
<dbReference type="GO" id="GO:0005769">
    <property type="term" value="C:early endosome"/>
    <property type="evidence" value="ECO:0007669"/>
    <property type="project" value="TreeGrafter"/>
</dbReference>
<feature type="non-terminal residue" evidence="3">
    <location>
        <position position="1"/>
    </location>
</feature>
<dbReference type="PANTHER" id="PTHR22775:SF3">
    <property type="entry name" value="SORTING NEXIN-13"/>
    <property type="match status" value="1"/>
</dbReference>
<accession>V4B0J1</accession>
<dbReference type="GeneID" id="20234488"/>
<protein>
    <recommendedName>
        <fullName evidence="2">Sorting nexin C-terminal domain-containing protein</fullName>
    </recommendedName>
</protein>
<dbReference type="HOGENOM" id="CLU_944244_0_0_1"/>
<evidence type="ECO:0000313" key="4">
    <source>
        <dbReference type="Proteomes" id="UP000030746"/>
    </source>
</evidence>
<dbReference type="PANTHER" id="PTHR22775">
    <property type="entry name" value="SORTING NEXIN"/>
    <property type="match status" value="1"/>
</dbReference>
<dbReference type="GO" id="GO:0035091">
    <property type="term" value="F:phosphatidylinositol binding"/>
    <property type="evidence" value="ECO:0007669"/>
    <property type="project" value="TreeGrafter"/>
</dbReference>
<dbReference type="RefSeq" id="XP_009049671.1">
    <property type="nucleotide sequence ID" value="XM_009051423.1"/>
</dbReference>
<dbReference type="OMA" id="AFRQAMW"/>
<feature type="region of interest" description="Disordered" evidence="1">
    <location>
        <begin position="270"/>
        <end position="295"/>
    </location>
</feature>
<dbReference type="CTD" id="20234488"/>
<sequence length="295" mass="33947">LKPELWQRYPLVEELILQFLAPGLWEKHKSDIARKMDTFVNPLRSSVKTMSTAVKSVPDGITDGFGKMSRVSNKDLPISPYIDRGKVGKDLNPDDEENIPVRIMLLLMDEVFDLRHKNQSLRRMIVAILRQLISATYGDTINRKIVDHVDLMTSAAQMSEYIKAFRDSFWPNGILAEPRTNRDINTKMRTRIYCKAKMLGSVPDELKTLLGADVVRLGVSRVFEMFQHRNLNKRILYVCLEGVLQTMFASNKFTELFQKLHSQSERIEKVKKAKEGSQNPRLLNVGARKRQTTKL</sequence>
<evidence type="ECO:0000256" key="1">
    <source>
        <dbReference type="SAM" id="MobiDB-lite"/>
    </source>
</evidence>
<proteinExistence type="predicted"/>
<organism evidence="3 4">
    <name type="scientific">Lottia gigantea</name>
    <name type="common">Giant owl limpet</name>
    <dbReference type="NCBI Taxonomy" id="225164"/>
    <lineage>
        <taxon>Eukaryota</taxon>
        <taxon>Metazoa</taxon>
        <taxon>Spiralia</taxon>
        <taxon>Lophotrochozoa</taxon>
        <taxon>Mollusca</taxon>
        <taxon>Gastropoda</taxon>
        <taxon>Patellogastropoda</taxon>
        <taxon>Lottioidea</taxon>
        <taxon>Lottiidae</taxon>
        <taxon>Lottia</taxon>
    </lineage>
</organism>
<name>V4B0J1_LOTGI</name>
<gene>
    <name evidence="3" type="ORF">LOTGIDRAFT_141791</name>
</gene>
<dbReference type="AlphaFoldDB" id="V4B0J1"/>